<name>A0A165VFT6_9AGAM</name>
<protein>
    <submittedName>
        <fullName evidence="2">Uncharacterized protein</fullName>
    </submittedName>
</protein>
<evidence type="ECO:0000256" key="1">
    <source>
        <dbReference type="SAM" id="MobiDB-lite"/>
    </source>
</evidence>
<sequence length="215" mass="24002">MSIAPIKNATANSDFLFFLSNLLRFWIYNVHLPDGPPPLFLQLLRTLRVLLLVMSCGHGTVASLFHGLRVMTNDQSFYGRDLTLRLLKDRGGREVNHVSEQHIADHGSGDVLSIQFKADPIQFWYSPNASSTFQEPIARFFCIDIANAQATESSGTILIAAENNTSRMCQSVGIYLLRGGCWIRYRGKVSTAGTQQPSRMSGPHVRADESWELTN</sequence>
<accession>A0A165VFT6</accession>
<evidence type="ECO:0000313" key="3">
    <source>
        <dbReference type="Proteomes" id="UP000076761"/>
    </source>
</evidence>
<proteinExistence type="predicted"/>
<dbReference type="EMBL" id="KV425553">
    <property type="protein sequence ID" value="KZT29615.1"/>
    <property type="molecule type" value="Genomic_DNA"/>
</dbReference>
<dbReference type="Proteomes" id="UP000076761">
    <property type="component" value="Unassembled WGS sequence"/>
</dbReference>
<evidence type="ECO:0000313" key="2">
    <source>
        <dbReference type="EMBL" id="KZT29615.1"/>
    </source>
</evidence>
<dbReference type="InParanoid" id="A0A165VFT6"/>
<feature type="region of interest" description="Disordered" evidence="1">
    <location>
        <begin position="193"/>
        <end position="215"/>
    </location>
</feature>
<dbReference type="AlphaFoldDB" id="A0A165VFT6"/>
<reference evidence="2 3" key="1">
    <citation type="journal article" date="2016" name="Mol. Biol. Evol.">
        <title>Comparative Genomics of Early-Diverging Mushroom-Forming Fungi Provides Insights into the Origins of Lignocellulose Decay Capabilities.</title>
        <authorList>
            <person name="Nagy L.G."/>
            <person name="Riley R."/>
            <person name="Tritt A."/>
            <person name="Adam C."/>
            <person name="Daum C."/>
            <person name="Floudas D."/>
            <person name="Sun H."/>
            <person name="Yadav J.S."/>
            <person name="Pangilinan J."/>
            <person name="Larsson K.H."/>
            <person name="Matsuura K."/>
            <person name="Barry K."/>
            <person name="Labutti K."/>
            <person name="Kuo R."/>
            <person name="Ohm R.A."/>
            <person name="Bhattacharya S.S."/>
            <person name="Shirouzu T."/>
            <person name="Yoshinaga Y."/>
            <person name="Martin F.M."/>
            <person name="Grigoriev I.V."/>
            <person name="Hibbett D.S."/>
        </authorList>
    </citation>
    <scope>NUCLEOTIDE SEQUENCE [LARGE SCALE GENOMIC DNA]</scope>
    <source>
        <strain evidence="2 3">HHB14362 ss-1</strain>
    </source>
</reference>
<keyword evidence="3" id="KW-1185">Reference proteome</keyword>
<dbReference type="OrthoDB" id="5364171at2759"/>
<organism evidence="2 3">
    <name type="scientific">Neolentinus lepideus HHB14362 ss-1</name>
    <dbReference type="NCBI Taxonomy" id="1314782"/>
    <lineage>
        <taxon>Eukaryota</taxon>
        <taxon>Fungi</taxon>
        <taxon>Dikarya</taxon>
        <taxon>Basidiomycota</taxon>
        <taxon>Agaricomycotina</taxon>
        <taxon>Agaricomycetes</taxon>
        <taxon>Gloeophyllales</taxon>
        <taxon>Gloeophyllaceae</taxon>
        <taxon>Neolentinus</taxon>
    </lineage>
</organism>
<gene>
    <name evidence="2" type="ORF">NEOLEDRAFT_1208459</name>
</gene>